<comment type="caution">
    <text evidence="1">The sequence shown here is derived from an EMBL/GenBank/DDBJ whole genome shotgun (WGS) entry which is preliminary data.</text>
</comment>
<protein>
    <submittedName>
        <fullName evidence="1">Uncharacterized protein</fullName>
    </submittedName>
</protein>
<proteinExistence type="predicted"/>
<dbReference type="AlphaFoldDB" id="A0AAV1TKC6"/>
<sequence>MLFLRRRFFTAKMEEGDDALSHINKIKTLVEQLDGVGASVSEDDLV</sequence>
<dbReference type="Pfam" id="PF14223">
    <property type="entry name" value="Retrotran_gag_2"/>
    <property type="match status" value="1"/>
</dbReference>
<reference evidence="1" key="1">
    <citation type="submission" date="2024-01" db="EMBL/GenBank/DDBJ databases">
        <authorList>
            <person name="Webb A."/>
        </authorList>
    </citation>
    <scope>NUCLEOTIDE SEQUENCE</scope>
    <source>
        <strain evidence="1">Pm1</strain>
    </source>
</reference>
<name>A0AAV1TKC6_9STRA</name>
<accession>A0AAV1TKC6</accession>
<evidence type="ECO:0000313" key="2">
    <source>
        <dbReference type="Proteomes" id="UP001162060"/>
    </source>
</evidence>
<organism evidence="1 2">
    <name type="scientific">Peronospora matthiolae</name>
    <dbReference type="NCBI Taxonomy" id="2874970"/>
    <lineage>
        <taxon>Eukaryota</taxon>
        <taxon>Sar</taxon>
        <taxon>Stramenopiles</taxon>
        <taxon>Oomycota</taxon>
        <taxon>Peronosporomycetes</taxon>
        <taxon>Peronosporales</taxon>
        <taxon>Peronosporaceae</taxon>
        <taxon>Peronospora</taxon>
    </lineage>
</organism>
<evidence type="ECO:0000313" key="1">
    <source>
        <dbReference type="EMBL" id="CAK7921528.1"/>
    </source>
</evidence>
<dbReference type="Proteomes" id="UP001162060">
    <property type="component" value="Unassembled WGS sequence"/>
</dbReference>
<dbReference type="EMBL" id="CAKLBY020000058">
    <property type="protein sequence ID" value="CAK7921528.1"/>
    <property type="molecule type" value="Genomic_DNA"/>
</dbReference>
<gene>
    <name evidence="1" type="ORF">PM001_LOCUS7187</name>
</gene>